<feature type="compositionally biased region" description="Basic and acidic residues" evidence="1">
    <location>
        <begin position="31"/>
        <end position="44"/>
    </location>
</feature>
<protein>
    <submittedName>
        <fullName evidence="2">Uncharacterized protein</fullName>
    </submittedName>
</protein>
<gene>
    <name evidence="2" type="ORF">CK203_046159</name>
</gene>
<dbReference type="AlphaFoldDB" id="A0A438I4D3"/>
<sequence>MNSDIQSLPSSFIVFQSSIYTALQSCPACRADKPEPIPRADTSERRKKRREEAEEVEVVVVEEDRVVGVVAEEQGPTVILCISIFLEAVGNGLSLVQNNPFEHPPSPSRGWSPPPSQPLPPLCSFVASYCTFSSSIASLPTHAISSFSSGCGATPAFTTVSASYCCLATATVVPPPVLPTPSPPVVVPSPPPPSPPPPSPPPPSPPHPLRHRRPLIPSPAAAFSTIALPTTTRFRFTAAFTTATTLGSLSTTTSNISMAITSC</sequence>
<comment type="caution">
    <text evidence="2">The sequence shown here is derived from an EMBL/GenBank/DDBJ whole genome shotgun (WGS) entry which is preliminary data.</text>
</comment>
<accession>A0A438I4D3</accession>
<dbReference type="Proteomes" id="UP000288805">
    <property type="component" value="Unassembled WGS sequence"/>
</dbReference>
<proteinExistence type="predicted"/>
<dbReference type="EMBL" id="QGNW01000144">
    <property type="protein sequence ID" value="RVW91568.1"/>
    <property type="molecule type" value="Genomic_DNA"/>
</dbReference>
<evidence type="ECO:0000313" key="3">
    <source>
        <dbReference type="Proteomes" id="UP000288805"/>
    </source>
</evidence>
<reference evidence="2 3" key="1">
    <citation type="journal article" date="2018" name="PLoS Genet.">
        <title>Population sequencing reveals clonal diversity and ancestral inbreeding in the grapevine cultivar Chardonnay.</title>
        <authorList>
            <person name="Roach M.J."/>
            <person name="Johnson D.L."/>
            <person name="Bohlmann J."/>
            <person name="van Vuuren H.J."/>
            <person name="Jones S.J."/>
            <person name="Pretorius I.S."/>
            <person name="Schmidt S.A."/>
            <person name="Borneman A.R."/>
        </authorList>
    </citation>
    <scope>NUCLEOTIDE SEQUENCE [LARGE SCALE GENOMIC DNA]</scope>
    <source>
        <strain evidence="3">cv. Chardonnay</strain>
        <tissue evidence="2">Leaf</tissue>
    </source>
</reference>
<evidence type="ECO:0000256" key="1">
    <source>
        <dbReference type="SAM" id="MobiDB-lite"/>
    </source>
</evidence>
<feature type="region of interest" description="Disordered" evidence="1">
    <location>
        <begin position="183"/>
        <end position="214"/>
    </location>
</feature>
<feature type="compositionally biased region" description="Pro residues" evidence="1">
    <location>
        <begin position="183"/>
        <end position="207"/>
    </location>
</feature>
<organism evidence="2 3">
    <name type="scientific">Vitis vinifera</name>
    <name type="common">Grape</name>
    <dbReference type="NCBI Taxonomy" id="29760"/>
    <lineage>
        <taxon>Eukaryota</taxon>
        <taxon>Viridiplantae</taxon>
        <taxon>Streptophyta</taxon>
        <taxon>Embryophyta</taxon>
        <taxon>Tracheophyta</taxon>
        <taxon>Spermatophyta</taxon>
        <taxon>Magnoliopsida</taxon>
        <taxon>eudicotyledons</taxon>
        <taxon>Gunneridae</taxon>
        <taxon>Pentapetalae</taxon>
        <taxon>rosids</taxon>
        <taxon>Vitales</taxon>
        <taxon>Vitaceae</taxon>
        <taxon>Viteae</taxon>
        <taxon>Vitis</taxon>
    </lineage>
</organism>
<name>A0A438I4D3_VITVI</name>
<evidence type="ECO:0000313" key="2">
    <source>
        <dbReference type="EMBL" id="RVW91568.1"/>
    </source>
</evidence>
<feature type="region of interest" description="Disordered" evidence="1">
    <location>
        <begin position="31"/>
        <end position="54"/>
    </location>
</feature>